<comment type="subcellular location">
    <subcellularLocation>
        <location evidence="1">Cell membrane</location>
        <topology evidence="1">Multi-pass membrane protein</topology>
    </subcellularLocation>
</comment>
<feature type="domain" description="MacB-like periplasmic core" evidence="9">
    <location>
        <begin position="16"/>
        <end position="242"/>
    </location>
</feature>
<dbReference type="AlphaFoldDB" id="A0A934IMK1"/>
<dbReference type="InterPro" id="IPR051125">
    <property type="entry name" value="ABC-4/HrtB_transporter"/>
</dbReference>
<dbReference type="PANTHER" id="PTHR43738">
    <property type="entry name" value="ABC TRANSPORTER, MEMBRANE PROTEIN"/>
    <property type="match status" value="1"/>
</dbReference>
<keyword evidence="4 7" id="KW-0812">Transmembrane</keyword>
<dbReference type="GO" id="GO:0005886">
    <property type="term" value="C:plasma membrane"/>
    <property type="evidence" value="ECO:0007669"/>
    <property type="project" value="UniProtKB-SubCell"/>
</dbReference>
<keyword evidence="3" id="KW-1003">Cell membrane</keyword>
<feature type="domain" description="ABC3 transporter permease C-terminal" evidence="8">
    <location>
        <begin position="272"/>
        <end position="376"/>
    </location>
</feature>
<evidence type="ECO:0000313" key="10">
    <source>
        <dbReference type="EMBL" id="MBJ3775133.1"/>
    </source>
</evidence>
<dbReference type="Pfam" id="PF12704">
    <property type="entry name" value="MacB_PCD"/>
    <property type="match status" value="1"/>
</dbReference>
<dbReference type="InterPro" id="IPR003838">
    <property type="entry name" value="ABC3_permease_C"/>
</dbReference>
<keyword evidence="6 7" id="KW-0472">Membrane</keyword>
<gene>
    <name evidence="10" type="ORF">JCR33_05505</name>
</gene>
<evidence type="ECO:0000256" key="3">
    <source>
        <dbReference type="ARBA" id="ARBA00022475"/>
    </source>
</evidence>
<sequence>MNLALKDIAFSPARFALTVAGVAFLITAAVGMIGLYRGIVADALMIVDSVGADLWVVQGERNGPFSEASSIPANLDRRVEGVPGVASVRRFIQISQQFDHRGRSMRASIVGIDRPGDDGAWISLLAGRRLAAGHYEAIVDESVGLSVGDTVRLARDDYTIVGVSRGMVDMSGDGMMFVTINDAMTIAARRTGEEARLARARAVAQGLPALAGESPQAGKVSAVLVRLRAGADPAAVAARIAAWGDVSVLSRQDQRDLLLNERLWRLRVQILAFTVVLLVVMTIVISLIIYTMTIEKLHQIAMLKLMGARSRMIVMMIAQQAALIGLTGYAAGLAVAALVFPYFPRRVAMEANDLGALLLAVAVIVSAASLVGIHRALQVRAQEVLA</sequence>
<feature type="transmembrane region" description="Helical" evidence="7">
    <location>
        <begin position="12"/>
        <end position="36"/>
    </location>
</feature>
<dbReference type="PANTHER" id="PTHR43738:SF1">
    <property type="entry name" value="HEMIN TRANSPORT SYSTEM PERMEASE PROTEIN HRTB-RELATED"/>
    <property type="match status" value="1"/>
</dbReference>
<keyword evidence="11" id="KW-1185">Reference proteome</keyword>
<feature type="transmembrane region" description="Helical" evidence="7">
    <location>
        <begin position="313"/>
        <end position="342"/>
    </location>
</feature>
<keyword evidence="5 7" id="KW-1133">Transmembrane helix</keyword>
<evidence type="ECO:0000259" key="9">
    <source>
        <dbReference type="Pfam" id="PF12704"/>
    </source>
</evidence>
<dbReference type="InterPro" id="IPR025857">
    <property type="entry name" value="MacB_PCD"/>
</dbReference>
<evidence type="ECO:0000313" key="11">
    <source>
        <dbReference type="Proteomes" id="UP000609531"/>
    </source>
</evidence>
<dbReference type="EMBL" id="JAEKJA010000003">
    <property type="protein sequence ID" value="MBJ3775133.1"/>
    <property type="molecule type" value="Genomic_DNA"/>
</dbReference>
<evidence type="ECO:0000256" key="4">
    <source>
        <dbReference type="ARBA" id="ARBA00022692"/>
    </source>
</evidence>
<organism evidence="10 11">
    <name type="scientific">Acuticoccus mangrovi</name>
    <dbReference type="NCBI Taxonomy" id="2796142"/>
    <lineage>
        <taxon>Bacteria</taxon>
        <taxon>Pseudomonadati</taxon>
        <taxon>Pseudomonadota</taxon>
        <taxon>Alphaproteobacteria</taxon>
        <taxon>Hyphomicrobiales</taxon>
        <taxon>Amorphaceae</taxon>
        <taxon>Acuticoccus</taxon>
    </lineage>
</organism>
<evidence type="ECO:0000259" key="8">
    <source>
        <dbReference type="Pfam" id="PF02687"/>
    </source>
</evidence>
<evidence type="ECO:0000256" key="6">
    <source>
        <dbReference type="ARBA" id="ARBA00023136"/>
    </source>
</evidence>
<comment type="caution">
    <text evidence="10">The sequence shown here is derived from an EMBL/GenBank/DDBJ whole genome shotgun (WGS) entry which is preliminary data.</text>
</comment>
<feature type="transmembrane region" description="Helical" evidence="7">
    <location>
        <begin position="270"/>
        <end position="292"/>
    </location>
</feature>
<name>A0A934IMK1_9HYPH</name>
<evidence type="ECO:0000256" key="2">
    <source>
        <dbReference type="ARBA" id="ARBA00022448"/>
    </source>
</evidence>
<proteinExistence type="predicted"/>
<keyword evidence="2" id="KW-0813">Transport</keyword>
<evidence type="ECO:0000256" key="5">
    <source>
        <dbReference type="ARBA" id="ARBA00022989"/>
    </source>
</evidence>
<evidence type="ECO:0000256" key="1">
    <source>
        <dbReference type="ARBA" id="ARBA00004651"/>
    </source>
</evidence>
<evidence type="ECO:0000256" key="7">
    <source>
        <dbReference type="SAM" id="Phobius"/>
    </source>
</evidence>
<reference evidence="10" key="1">
    <citation type="submission" date="2020-12" db="EMBL/GenBank/DDBJ databases">
        <title>Bacterial taxonomy.</title>
        <authorList>
            <person name="Pan X."/>
        </authorList>
    </citation>
    <scope>NUCLEOTIDE SEQUENCE</scope>
    <source>
        <strain evidence="10">B2012</strain>
    </source>
</reference>
<protein>
    <submittedName>
        <fullName evidence="10">ABC transporter permease</fullName>
    </submittedName>
</protein>
<feature type="transmembrane region" description="Helical" evidence="7">
    <location>
        <begin position="354"/>
        <end position="373"/>
    </location>
</feature>
<dbReference type="RefSeq" id="WP_198881016.1">
    <property type="nucleotide sequence ID" value="NZ_JAEKJA010000003.1"/>
</dbReference>
<dbReference type="Proteomes" id="UP000609531">
    <property type="component" value="Unassembled WGS sequence"/>
</dbReference>
<dbReference type="Pfam" id="PF02687">
    <property type="entry name" value="FtsX"/>
    <property type="match status" value="1"/>
</dbReference>
<accession>A0A934IMK1</accession>